<proteinExistence type="predicted"/>
<name>A0A502GC90_9GAMM</name>
<dbReference type="GO" id="GO:0016787">
    <property type="term" value="F:hydrolase activity"/>
    <property type="evidence" value="ECO:0007669"/>
    <property type="project" value="UniProtKB-KW"/>
</dbReference>
<dbReference type="OrthoDB" id="5581965at2"/>
<dbReference type="Pfam" id="PF25509">
    <property type="entry name" value="DUF7916"/>
    <property type="match status" value="1"/>
</dbReference>
<keyword evidence="2" id="KW-0378">Hydrolase</keyword>
<gene>
    <name evidence="2" type="ORF">EAH77_16955</name>
</gene>
<comment type="caution">
    <text evidence="2">The sequence shown here is derived from an EMBL/GenBank/DDBJ whole genome shotgun (WGS) entry which is preliminary data.</text>
</comment>
<accession>A0A502GC90</accession>
<reference evidence="2 3" key="1">
    <citation type="journal article" date="2019" name="Environ. Microbiol.">
        <title>Species interactions and distinct microbial communities in high Arctic permafrost affected cryosols are associated with the CH4 and CO2 gas fluxes.</title>
        <authorList>
            <person name="Altshuler I."/>
            <person name="Hamel J."/>
            <person name="Turney S."/>
            <person name="Magnuson E."/>
            <person name="Levesque R."/>
            <person name="Greer C."/>
            <person name="Whyte L.G."/>
        </authorList>
    </citation>
    <scope>NUCLEOTIDE SEQUENCE [LARGE SCALE GENOMIC DNA]</scope>
    <source>
        <strain evidence="2 3">E4</strain>
    </source>
</reference>
<organism evidence="2 3">
    <name type="scientific">Ewingella americana</name>
    <dbReference type="NCBI Taxonomy" id="41202"/>
    <lineage>
        <taxon>Bacteria</taxon>
        <taxon>Pseudomonadati</taxon>
        <taxon>Pseudomonadota</taxon>
        <taxon>Gammaproteobacteria</taxon>
        <taxon>Enterobacterales</taxon>
        <taxon>Yersiniaceae</taxon>
        <taxon>Ewingella</taxon>
    </lineage>
</organism>
<dbReference type="InterPro" id="IPR057238">
    <property type="entry name" value="DUF7916"/>
</dbReference>
<evidence type="ECO:0000313" key="2">
    <source>
        <dbReference type="EMBL" id="TPG59302.1"/>
    </source>
</evidence>
<evidence type="ECO:0000259" key="1">
    <source>
        <dbReference type="Pfam" id="PF25509"/>
    </source>
</evidence>
<dbReference type="SUPFAM" id="SSF51366">
    <property type="entry name" value="Ribulose-phoshate binding barrel"/>
    <property type="match status" value="1"/>
</dbReference>
<keyword evidence="3" id="KW-1185">Reference proteome</keyword>
<dbReference type="Proteomes" id="UP000317663">
    <property type="component" value="Unassembled WGS sequence"/>
</dbReference>
<dbReference type="AlphaFoldDB" id="A0A502GC90"/>
<feature type="domain" description="DUF7916" evidence="1">
    <location>
        <begin position="6"/>
        <end position="308"/>
    </location>
</feature>
<dbReference type="EMBL" id="RCZD01000009">
    <property type="protein sequence ID" value="TPG59302.1"/>
    <property type="molecule type" value="Genomic_DNA"/>
</dbReference>
<protein>
    <submittedName>
        <fullName evidence="2">Haloacid dehalogenase-like hydrolase</fullName>
    </submittedName>
</protein>
<evidence type="ECO:0000313" key="3">
    <source>
        <dbReference type="Proteomes" id="UP000317663"/>
    </source>
</evidence>
<dbReference type="RefSeq" id="WP_140473970.1">
    <property type="nucleotide sequence ID" value="NZ_RCZD01000009.1"/>
</dbReference>
<sequence>MHKRYLDCNASELAVIAGVDLLDALRNSEGRIVVSEVIGAVQPMLMTVTNAELAASQGADMLLLNMFDIEAPDIQGMPAGTPPEEMIKELQRLTGRVIGVNLEAVATDFKPTHSEFWAMKKGRLASPENALKLREMGAKFIVLTGNPGNGISNAAIGEALSDIRQAVGSSMVLIAGKMHAAGILPKNGDKLISIADIDVFIQQGADIILIPAPGTVPGMSQEYVASLIQHAHQGGVLTMTAIGTSQEGADTDTLRSIALMSKMAGTDLHHIGDTGYIGMALPDNIRAYSIAIRGVRHTYTRMARSVNR</sequence>
<dbReference type="InterPro" id="IPR011060">
    <property type="entry name" value="RibuloseP-bd_barrel"/>
</dbReference>